<dbReference type="CDD" id="cd06171">
    <property type="entry name" value="Sigma70_r4"/>
    <property type="match status" value="1"/>
</dbReference>
<evidence type="ECO:0000313" key="11">
    <source>
        <dbReference type="Proteomes" id="UP001214521"/>
    </source>
</evidence>
<dbReference type="Pfam" id="PF08281">
    <property type="entry name" value="Sigma70_r4_2"/>
    <property type="match status" value="1"/>
</dbReference>
<dbReference type="InterPro" id="IPR014284">
    <property type="entry name" value="RNA_pol_sigma-70_dom"/>
</dbReference>
<dbReference type="GO" id="GO:0006352">
    <property type="term" value="P:DNA-templated transcription initiation"/>
    <property type="evidence" value="ECO:0007669"/>
    <property type="project" value="InterPro"/>
</dbReference>
<dbReference type="Proteomes" id="UP000822271">
    <property type="component" value="Unassembled WGS sequence"/>
</dbReference>
<evidence type="ECO:0000259" key="7">
    <source>
        <dbReference type="Pfam" id="PF04542"/>
    </source>
</evidence>
<evidence type="ECO:0000256" key="2">
    <source>
        <dbReference type="ARBA" id="ARBA00023015"/>
    </source>
</evidence>
<dbReference type="InterPro" id="IPR036388">
    <property type="entry name" value="WH-like_DNA-bd_sf"/>
</dbReference>
<dbReference type="AlphaFoldDB" id="A0A0M0NPR9"/>
<dbReference type="InterPro" id="IPR000838">
    <property type="entry name" value="RNA_pol_sigma70_ECF_CS"/>
</dbReference>
<dbReference type="GO" id="GO:0003677">
    <property type="term" value="F:DNA binding"/>
    <property type="evidence" value="ECO:0007669"/>
    <property type="project" value="UniProtKB-KW"/>
</dbReference>
<gene>
    <name evidence="10" type="ORF">D7Y33_17695</name>
    <name evidence="9" type="ORF">QEK83_000593</name>
</gene>
<evidence type="ECO:0000256" key="4">
    <source>
        <dbReference type="ARBA" id="ARBA00023125"/>
    </source>
</evidence>
<dbReference type="EMBL" id="ABLOMU010000004">
    <property type="protein sequence ID" value="EKT4439993.1"/>
    <property type="molecule type" value="Genomic_DNA"/>
</dbReference>
<dbReference type="Pfam" id="PF04542">
    <property type="entry name" value="Sigma70_r2"/>
    <property type="match status" value="1"/>
</dbReference>
<dbReference type="Gene3D" id="1.10.10.10">
    <property type="entry name" value="Winged helix-like DNA-binding domain superfamily/Winged helix DNA-binding domain"/>
    <property type="match status" value="1"/>
</dbReference>
<proteinExistence type="inferred from homology"/>
<evidence type="ECO:0000259" key="8">
    <source>
        <dbReference type="Pfam" id="PF08281"/>
    </source>
</evidence>
<feature type="domain" description="RNA polymerase sigma factor 70 region 4 type 2" evidence="8">
    <location>
        <begin position="127"/>
        <end position="179"/>
    </location>
</feature>
<dbReference type="InterPro" id="IPR013324">
    <property type="entry name" value="RNA_pol_sigma_r3/r4-like"/>
</dbReference>
<dbReference type="PROSITE" id="PS01063">
    <property type="entry name" value="SIGMA70_ECF"/>
    <property type="match status" value="1"/>
</dbReference>
<feature type="domain" description="RNA polymerase sigma-70 region 2" evidence="7">
    <location>
        <begin position="24"/>
        <end position="88"/>
    </location>
</feature>
<dbReference type="InterPro" id="IPR013249">
    <property type="entry name" value="RNA_pol_sigma70_r4_t2"/>
</dbReference>
<keyword evidence="4 6" id="KW-0238">DNA-binding</keyword>
<evidence type="ECO:0000256" key="1">
    <source>
        <dbReference type="ARBA" id="ARBA00010641"/>
    </source>
</evidence>
<dbReference type="GO" id="GO:0016987">
    <property type="term" value="F:sigma factor activity"/>
    <property type="evidence" value="ECO:0007669"/>
    <property type="project" value="UniProtKB-KW"/>
</dbReference>
<dbReference type="InterPro" id="IPR007627">
    <property type="entry name" value="RNA_pol_sigma70_r2"/>
</dbReference>
<evidence type="ECO:0000256" key="6">
    <source>
        <dbReference type="RuleBase" id="RU000716"/>
    </source>
</evidence>
<evidence type="ECO:0000256" key="3">
    <source>
        <dbReference type="ARBA" id="ARBA00023082"/>
    </source>
</evidence>
<comment type="caution">
    <text evidence="9">The sequence shown here is derived from an EMBL/GenBank/DDBJ whole genome shotgun (WGS) entry which is preliminary data.</text>
</comment>
<organism evidence="9 11">
    <name type="scientific">Stenotrophomonas maltophilia</name>
    <name type="common">Pseudomonas maltophilia</name>
    <name type="synonym">Xanthomonas maltophilia</name>
    <dbReference type="NCBI Taxonomy" id="40324"/>
    <lineage>
        <taxon>Bacteria</taxon>
        <taxon>Pseudomonadati</taxon>
        <taxon>Pseudomonadota</taxon>
        <taxon>Gammaproteobacteria</taxon>
        <taxon>Lysobacterales</taxon>
        <taxon>Lysobacteraceae</taxon>
        <taxon>Stenotrophomonas</taxon>
        <taxon>Stenotrophomonas maltophilia group</taxon>
    </lineage>
</organism>
<accession>A0A0M0NPR9</accession>
<reference evidence="9" key="3">
    <citation type="submission" date="2022-07" db="EMBL/GenBank/DDBJ databases">
        <authorList>
            <consortium name="Clinical and Environmental Microbiology Branch: Whole genome sequencing antimicrobial resistance pathogens in the healthcare setting"/>
        </authorList>
    </citation>
    <scope>NUCLEOTIDE SEQUENCE</scope>
    <source>
        <strain evidence="9">Stenotrophomonas_maltophilia_2021CK-00905</strain>
    </source>
</reference>
<keyword evidence="2 6" id="KW-0805">Transcription regulation</keyword>
<dbReference type="SUPFAM" id="SSF88659">
    <property type="entry name" value="Sigma3 and sigma4 domains of RNA polymerase sigma factors"/>
    <property type="match status" value="1"/>
</dbReference>
<keyword evidence="5 6" id="KW-0804">Transcription</keyword>
<evidence type="ECO:0000256" key="5">
    <source>
        <dbReference type="ARBA" id="ARBA00023163"/>
    </source>
</evidence>
<evidence type="ECO:0000313" key="9">
    <source>
        <dbReference type="EMBL" id="EKT4439993.1"/>
    </source>
</evidence>
<dbReference type="Gene3D" id="1.10.1740.10">
    <property type="match status" value="1"/>
</dbReference>
<reference evidence="10" key="2">
    <citation type="journal article" date="2020" name="Front. Microbiol.">
        <title>Genetic Variants of the DSF Quorum Sensing System in Stenotrophomonas maltophilia Influence Virulence and Resistance Phenotypes Among Genotypically Diverse Clinical Isolates.</title>
        <authorList>
            <person name="Yero D."/>
            <person name="Huedo P."/>
            <person name="Conchillo-Sole O."/>
            <person name="Martinez-Servat S."/>
            <person name="Mamat U."/>
            <person name="Coves X."/>
            <person name="Llanas F."/>
            <person name="Roca I."/>
            <person name="Vila J."/>
            <person name="Schaible U.E."/>
            <person name="Daura X."/>
            <person name="Gibert I."/>
        </authorList>
    </citation>
    <scope>NUCLEOTIDE SEQUENCE</scope>
    <source>
        <strain evidence="10">OG156</strain>
    </source>
</reference>
<sequence>MTIEDDNNWAVEAAAGNAEAFARLVRRHSPAIKQMVRGMGLPETDVDDVVQETFVAAWRGLSEYDPTRSVLPWLMRIGINKVRDTQRFRRVRHFLFRAKPLDDEEGRALHSEQAGPEQVAGSQLELAEVRRVLNTIDPSLREALVLTAFVGLSQVEAASALGISLKTIEGRVLRARAKLTDALSRGK</sequence>
<name>A0A0M0NPR9_STEMA</name>
<dbReference type="Proteomes" id="UP001214521">
    <property type="component" value="Unassembled WGS sequence"/>
</dbReference>
<dbReference type="InterPro" id="IPR039425">
    <property type="entry name" value="RNA_pol_sigma-70-like"/>
</dbReference>
<keyword evidence="3 6" id="KW-0731">Sigma factor</keyword>
<evidence type="ECO:0000313" key="10">
    <source>
        <dbReference type="EMBL" id="MBA0312817.1"/>
    </source>
</evidence>
<reference evidence="10" key="1">
    <citation type="submission" date="2018-09" db="EMBL/GenBank/DDBJ databases">
        <authorList>
            <person name="Groschel M."/>
            <person name="Kohl T."/>
            <person name="Conchillo-Sole O."/>
            <person name="Mamat U."/>
            <person name="Yero D."/>
            <person name="Niemann S."/>
            <person name="Daura X."/>
            <person name="Gibert I."/>
        </authorList>
    </citation>
    <scope>NUCLEOTIDE SEQUENCE</scope>
    <source>
        <strain evidence="10">OG156</strain>
    </source>
</reference>
<dbReference type="PANTHER" id="PTHR43133:SF46">
    <property type="entry name" value="RNA POLYMERASE SIGMA-70 FACTOR ECF SUBFAMILY"/>
    <property type="match status" value="1"/>
</dbReference>
<dbReference type="PANTHER" id="PTHR43133">
    <property type="entry name" value="RNA POLYMERASE ECF-TYPE SIGMA FACTO"/>
    <property type="match status" value="1"/>
</dbReference>
<dbReference type="RefSeq" id="WP_049429827.1">
    <property type="nucleotide sequence ID" value="NZ_CP014014.1"/>
</dbReference>
<comment type="similarity">
    <text evidence="1 6">Belongs to the sigma-70 factor family. ECF subfamily.</text>
</comment>
<protein>
    <recommendedName>
        <fullName evidence="6">RNA polymerase sigma factor</fullName>
    </recommendedName>
</protein>
<dbReference type="InterPro" id="IPR013325">
    <property type="entry name" value="RNA_pol_sigma_r2"/>
</dbReference>
<dbReference type="EMBL" id="RAUE01000029">
    <property type="protein sequence ID" value="MBA0312817.1"/>
    <property type="molecule type" value="Genomic_DNA"/>
</dbReference>
<dbReference type="NCBIfam" id="TIGR02937">
    <property type="entry name" value="sigma70-ECF"/>
    <property type="match status" value="1"/>
</dbReference>
<dbReference type="SUPFAM" id="SSF88946">
    <property type="entry name" value="Sigma2 domain of RNA polymerase sigma factors"/>
    <property type="match status" value="1"/>
</dbReference>